<evidence type="ECO:0000256" key="5">
    <source>
        <dbReference type="ARBA" id="ARBA00022692"/>
    </source>
</evidence>
<keyword evidence="3" id="KW-0444">Lipid biosynthesis</keyword>
<evidence type="ECO:0000256" key="4">
    <source>
        <dbReference type="ARBA" id="ARBA00022679"/>
    </source>
</evidence>
<dbReference type="Pfam" id="PF13396">
    <property type="entry name" value="PLDc_N"/>
    <property type="match status" value="1"/>
</dbReference>
<dbReference type="Pfam" id="PF13091">
    <property type="entry name" value="PLDc_2"/>
    <property type="match status" value="2"/>
</dbReference>
<feature type="domain" description="PLD phosphodiesterase" evidence="14">
    <location>
        <begin position="403"/>
        <end position="430"/>
    </location>
</feature>
<keyword evidence="2" id="KW-1003">Cell membrane</keyword>
<gene>
    <name evidence="15" type="primary">cls</name>
    <name evidence="15" type="ORF">Pr1d_02760</name>
</gene>
<dbReference type="Gene3D" id="3.30.870.10">
    <property type="entry name" value="Endonuclease Chain A"/>
    <property type="match status" value="2"/>
</dbReference>
<feature type="transmembrane region" description="Helical" evidence="13">
    <location>
        <begin position="12"/>
        <end position="29"/>
    </location>
</feature>
<dbReference type="HAMAP" id="MF_00190">
    <property type="entry name" value="Cardiolipin_synth_ClsA"/>
    <property type="match status" value="1"/>
</dbReference>
<evidence type="ECO:0000256" key="2">
    <source>
        <dbReference type="ARBA" id="ARBA00022475"/>
    </source>
</evidence>
<evidence type="ECO:0000313" key="16">
    <source>
        <dbReference type="Proteomes" id="UP000323917"/>
    </source>
</evidence>
<dbReference type="SUPFAM" id="SSF56024">
    <property type="entry name" value="Phospholipase D/nuclease"/>
    <property type="match status" value="2"/>
</dbReference>
<evidence type="ECO:0000259" key="14">
    <source>
        <dbReference type="PROSITE" id="PS50035"/>
    </source>
</evidence>
<dbReference type="CDD" id="cd09158">
    <property type="entry name" value="PLDc_EcCLS_like_2"/>
    <property type="match status" value="1"/>
</dbReference>
<evidence type="ECO:0000256" key="13">
    <source>
        <dbReference type="SAM" id="Phobius"/>
    </source>
</evidence>
<dbReference type="InterPro" id="IPR022924">
    <property type="entry name" value="Cardiolipin_synthase"/>
</dbReference>
<organism evidence="15 16">
    <name type="scientific">Bythopirellula goksoeyrii</name>
    <dbReference type="NCBI Taxonomy" id="1400387"/>
    <lineage>
        <taxon>Bacteria</taxon>
        <taxon>Pseudomonadati</taxon>
        <taxon>Planctomycetota</taxon>
        <taxon>Planctomycetia</taxon>
        <taxon>Pirellulales</taxon>
        <taxon>Lacipirellulaceae</taxon>
        <taxon>Bythopirellula</taxon>
    </lineage>
</organism>
<reference evidence="15 16" key="1">
    <citation type="submission" date="2019-08" db="EMBL/GenBank/DDBJ databases">
        <title>Deep-cultivation of Planctomycetes and their phenomic and genomic characterization uncovers novel biology.</title>
        <authorList>
            <person name="Wiegand S."/>
            <person name="Jogler M."/>
            <person name="Boedeker C."/>
            <person name="Pinto D."/>
            <person name="Vollmers J."/>
            <person name="Rivas-Marin E."/>
            <person name="Kohn T."/>
            <person name="Peeters S.H."/>
            <person name="Heuer A."/>
            <person name="Rast P."/>
            <person name="Oberbeckmann S."/>
            <person name="Bunk B."/>
            <person name="Jeske O."/>
            <person name="Meyerdierks A."/>
            <person name="Storesund J.E."/>
            <person name="Kallscheuer N."/>
            <person name="Luecker S."/>
            <person name="Lage O.M."/>
            <person name="Pohl T."/>
            <person name="Merkel B.J."/>
            <person name="Hornburger P."/>
            <person name="Mueller R.-W."/>
            <person name="Bruemmer F."/>
            <person name="Labrenz M."/>
            <person name="Spormann A.M."/>
            <person name="Op den Camp H."/>
            <person name="Overmann J."/>
            <person name="Amann R."/>
            <person name="Jetten M.S.M."/>
            <person name="Mascher T."/>
            <person name="Medema M.H."/>
            <person name="Devos D.P."/>
            <person name="Kaster A.-K."/>
            <person name="Ovreas L."/>
            <person name="Rohde M."/>
            <person name="Galperin M.Y."/>
            <person name="Jogler C."/>
        </authorList>
    </citation>
    <scope>NUCLEOTIDE SEQUENCE [LARGE SCALE GENOMIC DNA]</scope>
    <source>
        <strain evidence="15 16">Pr1d</strain>
    </source>
</reference>
<comment type="subcellular location">
    <subcellularLocation>
        <location evidence="1">Cell membrane</location>
        <topology evidence="1">Multi-pass membrane protein</topology>
    </subcellularLocation>
</comment>
<keyword evidence="8" id="KW-0443">Lipid metabolism</keyword>
<feature type="domain" description="PLD phosphodiesterase" evidence="14">
    <location>
        <begin position="223"/>
        <end position="250"/>
    </location>
</feature>
<dbReference type="RefSeq" id="WP_148071825.1">
    <property type="nucleotide sequence ID" value="NZ_CP042913.1"/>
</dbReference>
<dbReference type="NCBIfam" id="TIGR04265">
    <property type="entry name" value="bac_cardiolipin"/>
    <property type="match status" value="1"/>
</dbReference>
<dbReference type="PROSITE" id="PS50035">
    <property type="entry name" value="PLD"/>
    <property type="match status" value="2"/>
</dbReference>
<keyword evidence="6" id="KW-0677">Repeat</keyword>
<name>A0A5B9Q651_9BACT</name>
<dbReference type="OrthoDB" id="9762009at2"/>
<evidence type="ECO:0000256" key="3">
    <source>
        <dbReference type="ARBA" id="ARBA00022516"/>
    </source>
</evidence>
<dbReference type="GO" id="GO:0005886">
    <property type="term" value="C:plasma membrane"/>
    <property type="evidence" value="ECO:0007669"/>
    <property type="project" value="UniProtKB-SubCell"/>
</dbReference>
<dbReference type="InterPro" id="IPR030840">
    <property type="entry name" value="CL_synthase_A"/>
</dbReference>
<dbReference type="PANTHER" id="PTHR21248">
    <property type="entry name" value="CARDIOLIPIN SYNTHASE"/>
    <property type="match status" value="1"/>
</dbReference>
<dbReference type="GO" id="GO:0032049">
    <property type="term" value="P:cardiolipin biosynthetic process"/>
    <property type="evidence" value="ECO:0007669"/>
    <property type="project" value="UniProtKB-UniRule"/>
</dbReference>
<dbReference type="SMART" id="SM00155">
    <property type="entry name" value="PLDc"/>
    <property type="match status" value="2"/>
</dbReference>
<accession>A0A5B9Q651</accession>
<dbReference type="AlphaFoldDB" id="A0A5B9Q651"/>
<dbReference type="InterPro" id="IPR025202">
    <property type="entry name" value="PLD-like_dom"/>
</dbReference>
<evidence type="ECO:0000256" key="1">
    <source>
        <dbReference type="ARBA" id="ARBA00004651"/>
    </source>
</evidence>
<keyword evidence="11" id="KW-1208">Phospholipid metabolism</keyword>
<sequence length="490" mass="54832">MLEYLKQSHWPVYLPLFLIHLALQVILALRVVMRRRPVGETLAWVLIIFGLPVVGPALYIMMAELKLGQHRIGRSTKLLAPFRNWLAELEHRFEDHPLRLPIEHEQLAHLGKRTLNMPALPGNQIELLDNWQAVFKHLIADIDAAISTCHLEFYIWHLGGEADRVAEALVRASKRGVDCRVLLDAMGSRTFLRSPLAAEMKDAGVQIQEALSGGLLRMAFVRMDIRLHRKIVVIDGRTAYTGSLNLVDPRYFKKDSGVGQWVDAMVRLQGPTVEPLAITFLGDWYVESTEQLEDLQKNGDALPQPRIAEAAVQVLPSGPGHASGSIEQVLVTAVYAARKELILTTPYFVPNESMLMGMVSAAERGVKVILIVPKIVDSHLVRYASQAFKGDLLNAGVRIANFTGGLLHTKSVTVDGELSLFGSLNLDPRSLRINFEISLAIYNQEFTARLRELQQQYIDQSELMDLATWESRPAKERIAENFARLAGPLL</sequence>
<keyword evidence="4 15" id="KW-0808">Transferase</keyword>
<dbReference type="InterPro" id="IPR001736">
    <property type="entry name" value="PLipase_D/transphosphatidylase"/>
</dbReference>
<dbReference type="EC" id="2.7.8.-" evidence="12"/>
<dbReference type="CDD" id="cd09152">
    <property type="entry name" value="PLDc_EcCLS_like_1"/>
    <property type="match status" value="1"/>
</dbReference>
<dbReference type="EMBL" id="CP042913">
    <property type="protein sequence ID" value="QEG33015.1"/>
    <property type="molecule type" value="Genomic_DNA"/>
</dbReference>
<keyword evidence="16" id="KW-1185">Reference proteome</keyword>
<keyword evidence="7 13" id="KW-1133">Transmembrane helix</keyword>
<evidence type="ECO:0000256" key="7">
    <source>
        <dbReference type="ARBA" id="ARBA00022989"/>
    </source>
</evidence>
<keyword evidence="5 13" id="KW-0812">Transmembrane</keyword>
<dbReference type="Proteomes" id="UP000323917">
    <property type="component" value="Chromosome"/>
</dbReference>
<proteinExistence type="inferred from homology"/>
<evidence type="ECO:0000256" key="12">
    <source>
        <dbReference type="NCBIfam" id="TIGR04265"/>
    </source>
</evidence>
<evidence type="ECO:0000256" key="11">
    <source>
        <dbReference type="ARBA" id="ARBA00023264"/>
    </source>
</evidence>
<dbReference type="GO" id="GO:0008808">
    <property type="term" value="F:cardiolipin synthase activity"/>
    <property type="evidence" value="ECO:0007669"/>
    <property type="project" value="UniProtKB-UniRule"/>
</dbReference>
<evidence type="ECO:0000313" key="15">
    <source>
        <dbReference type="EMBL" id="QEG33015.1"/>
    </source>
</evidence>
<feature type="transmembrane region" description="Helical" evidence="13">
    <location>
        <begin position="41"/>
        <end position="62"/>
    </location>
</feature>
<dbReference type="PANTHER" id="PTHR21248:SF22">
    <property type="entry name" value="PHOSPHOLIPASE D"/>
    <property type="match status" value="1"/>
</dbReference>
<evidence type="ECO:0000256" key="8">
    <source>
        <dbReference type="ARBA" id="ARBA00023098"/>
    </source>
</evidence>
<dbReference type="InterPro" id="IPR027379">
    <property type="entry name" value="CLS_N"/>
</dbReference>
<evidence type="ECO:0000256" key="9">
    <source>
        <dbReference type="ARBA" id="ARBA00023136"/>
    </source>
</evidence>
<dbReference type="KEGG" id="bgok:Pr1d_02760"/>
<evidence type="ECO:0000256" key="6">
    <source>
        <dbReference type="ARBA" id="ARBA00022737"/>
    </source>
</evidence>
<keyword evidence="10" id="KW-0594">Phospholipid biosynthesis</keyword>
<evidence type="ECO:0000256" key="10">
    <source>
        <dbReference type="ARBA" id="ARBA00023209"/>
    </source>
</evidence>
<keyword evidence="9 13" id="KW-0472">Membrane</keyword>
<protein>
    <recommendedName>
        <fullName evidence="12">Cardiolipin synthase</fullName>
        <ecNumber evidence="12">2.7.8.-</ecNumber>
    </recommendedName>
</protein>